<dbReference type="EMBL" id="KN832574">
    <property type="protein sequence ID" value="KII83810.1"/>
    <property type="molecule type" value="Genomic_DNA"/>
</dbReference>
<dbReference type="HOGENOM" id="CLU_1960492_0_0_1"/>
<dbReference type="Proteomes" id="UP000053263">
    <property type="component" value="Unassembled WGS sequence"/>
</dbReference>
<reference evidence="1 2" key="1">
    <citation type="submission" date="2014-06" db="EMBL/GenBank/DDBJ databases">
        <title>Evolutionary Origins and Diversification of the Mycorrhizal Mutualists.</title>
        <authorList>
            <consortium name="DOE Joint Genome Institute"/>
            <consortium name="Mycorrhizal Genomics Consortium"/>
            <person name="Kohler A."/>
            <person name="Kuo A."/>
            <person name="Nagy L.G."/>
            <person name="Floudas D."/>
            <person name="Copeland A."/>
            <person name="Barry K.W."/>
            <person name="Cichocki N."/>
            <person name="Veneault-Fourrey C."/>
            <person name="LaButti K."/>
            <person name="Lindquist E.A."/>
            <person name="Lipzen A."/>
            <person name="Lundell T."/>
            <person name="Morin E."/>
            <person name="Murat C."/>
            <person name="Riley R."/>
            <person name="Ohm R."/>
            <person name="Sun H."/>
            <person name="Tunlid A."/>
            <person name="Henrissat B."/>
            <person name="Grigoriev I.V."/>
            <person name="Hibbett D.S."/>
            <person name="Martin F."/>
        </authorList>
    </citation>
    <scope>NUCLEOTIDE SEQUENCE [LARGE SCALE GENOMIC DNA]</scope>
    <source>
        <strain evidence="1 2">FD-325 SS-3</strain>
    </source>
</reference>
<gene>
    <name evidence="1" type="ORF">PLICRDRAFT_442543</name>
</gene>
<sequence>MRAYSFASSMELTQAVRIRVPSLAGSATPLPSYGLRSLKTAEDAASIKLGLFGRGSSDCDPVHNETETPPLSNIPKSYTFFYSSSSQFSNCLTPSSDDILSCQTWMAVPRCFIANAKLIPFEREVHSV</sequence>
<accession>A0A0C9SWM7</accession>
<organism evidence="1 2">
    <name type="scientific">Plicaturopsis crispa FD-325 SS-3</name>
    <dbReference type="NCBI Taxonomy" id="944288"/>
    <lineage>
        <taxon>Eukaryota</taxon>
        <taxon>Fungi</taxon>
        <taxon>Dikarya</taxon>
        <taxon>Basidiomycota</taxon>
        <taxon>Agaricomycotina</taxon>
        <taxon>Agaricomycetes</taxon>
        <taxon>Agaricomycetidae</taxon>
        <taxon>Amylocorticiales</taxon>
        <taxon>Amylocorticiaceae</taxon>
        <taxon>Plicatura</taxon>
        <taxon>Plicaturopsis crispa</taxon>
    </lineage>
</organism>
<keyword evidence="2" id="KW-1185">Reference proteome</keyword>
<dbReference type="AlphaFoldDB" id="A0A0C9SWM7"/>
<evidence type="ECO:0000313" key="2">
    <source>
        <dbReference type="Proteomes" id="UP000053263"/>
    </source>
</evidence>
<protein>
    <submittedName>
        <fullName evidence="1">Uncharacterized protein</fullName>
    </submittedName>
</protein>
<proteinExistence type="predicted"/>
<name>A0A0C9SWM7_PLICR</name>
<evidence type="ECO:0000313" key="1">
    <source>
        <dbReference type="EMBL" id="KII83810.1"/>
    </source>
</evidence>